<proteinExistence type="predicted"/>
<dbReference type="SUPFAM" id="SSF88946">
    <property type="entry name" value="Sigma2 domain of RNA polymerase sigma factors"/>
    <property type="match status" value="1"/>
</dbReference>
<dbReference type="Gene3D" id="1.10.10.10">
    <property type="entry name" value="Winged helix-like DNA-binding domain superfamily/Winged helix DNA-binding domain"/>
    <property type="match status" value="1"/>
</dbReference>
<dbReference type="Proteomes" id="UP001064632">
    <property type="component" value="Chromosome"/>
</dbReference>
<evidence type="ECO:0000313" key="2">
    <source>
        <dbReference type="EMBL" id="UXI67337.1"/>
    </source>
</evidence>
<dbReference type="SUPFAM" id="SSF88659">
    <property type="entry name" value="Sigma3 and sigma4 domains of RNA polymerase sigma factors"/>
    <property type="match status" value="1"/>
</dbReference>
<keyword evidence="3" id="KW-1185">Reference proteome</keyword>
<dbReference type="RefSeq" id="WP_261694312.1">
    <property type="nucleotide sequence ID" value="NZ_CP104694.1"/>
</dbReference>
<accession>A0ABY6BC01</accession>
<dbReference type="InterPro" id="IPR014284">
    <property type="entry name" value="RNA_pol_sigma-70_dom"/>
</dbReference>
<gene>
    <name evidence="2" type="ORF">N4264_21765</name>
</gene>
<evidence type="ECO:0000313" key="3">
    <source>
        <dbReference type="Proteomes" id="UP001064632"/>
    </source>
</evidence>
<dbReference type="InterPro" id="IPR013324">
    <property type="entry name" value="RNA_pol_sigma_r3/r4-like"/>
</dbReference>
<protein>
    <submittedName>
        <fullName evidence="2">ECF-type sigma factor</fullName>
    </submittedName>
</protein>
<dbReference type="InterPro" id="IPR011517">
    <property type="entry name" value="RNA_pol_sigma70_ECF-like"/>
</dbReference>
<reference evidence="2" key="1">
    <citation type="submission" date="2022-09" db="EMBL/GenBank/DDBJ databases">
        <title>Tahibacter sp. nov., isolated from a fresh water.</title>
        <authorList>
            <person name="Baek J.H."/>
            <person name="Lee J.K."/>
            <person name="Kim J.M."/>
            <person name="Jeon C.O."/>
        </authorList>
    </citation>
    <scope>NUCLEOTIDE SEQUENCE</scope>
    <source>
        <strain evidence="2">W38</strain>
    </source>
</reference>
<dbReference type="InterPro" id="IPR013325">
    <property type="entry name" value="RNA_pol_sigma_r2"/>
</dbReference>
<dbReference type="EMBL" id="CP104694">
    <property type="protein sequence ID" value="UXI67337.1"/>
    <property type="molecule type" value="Genomic_DNA"/>
</dbReference>
<sequence>MNATSALNTAVDQELFVQIYDDLRRRAHALRWNQGTATLDTTALVHESYLKLIENRANFNDKTHVFRLAALAMRQILIDHLRAHQSAKRGGGMERVALPDIEIPVDDPAISLSIVVDALDRLRDVDARLADVFSLHAFAGLAFHEIGEMLEISRSTAQRDFEAARAFLLSVT</sequence>
<dbReference type="NCBIfam" id="TIGR02999">
    <property type="entry name" value="Sig-70_X6"/>
    <property type="match status" value="1"/>
</dbReference>
<organism evidence="2 3">
    <name type="scientific">Tahibacter amnicola</name>
    <dbReference type="NCBI Taxonomy" id="2976241"/>
    <lineage>
        <taxon>Bacteria</taxon>
        <taxon>Pseudomonadati</taxon>
        <taxon>Pseudomonadota</taxon>
        <taxon>Gammaproteobacteria</taxon>
        <taxon>Lysobacterales</taxon>
        <taxon>Rhodanobacteraceae</taxon>
        <taxon>Tahibacter</taxon>
    </lineage>
</organism>
<dbReference type="Pfam" id="PF07638">
    <property type="entry name" value="Sigma70_ECF"/>
    <property type="match status" value="1"/>
</dbReference>
<dbReference type="InterPro" id="IPR036388">
    <property type="entry name" value="WH-like_DNA-bd_sf"/>
</dbReference>
<dbReference type="NCBIfam" id="TIGR02937">
    <property type="entry name" value="sigma70-ECF"/>
    <property type="match status" value="1"/>
</dbReference>
<evidence type="ECO:0000259" key="1">
    <source>
        <dbReference type="Pfam" id="PF07638"/>
    </source>
</evidence>
<dbReference type="InterPro" id="IPR053812">
    <property type="entry name" value="HTH_Sigma70_ECF-like"/>
</dbReference>
<feature type="domain" description="RNA polymerase sigma-70 ECF-like HTH" evidence="1">
    <location>
        <begin position="12"/>
        <end position="168"/>
    </location>
</feature>
<name>A0ABY6BC01_9GAMM</name>